<keyword evidence="2 8" id="KW-0812">Transmembrane</keyword>
<evidence type="ECO:0000256" key="8">
    <source>
        <dbReference type="SAM" id="Phobius"/>
    </source>
</evidence>
<comment type="similarity">
    <text evidence="5">Belongs to the laat-1 family.</text>
</comment>
<organism evidence="9 10">
    <name type="scientific">Pichia kluyveri</name>
    <name type="common">Yeast</name>
    <dbReference type="NCBI Taxonomy" id="36015"/>
    <lineage>
        <taxon>Eukaryota</taxon>
        <taxon>Fungi</taxon>
        <taxon>Dikarya</taxon>
        <taxon>Ascomycota</taxon>
        <taxon>Saccharomycotina</taxon>
        <taxon>Pichiomycetes</taxon>
        <taxon>Pichiales</taxon>
        <taxon>Pichiaceae</taxon>
        <taxon>Pichia</taxon>
    </lineage>
</organism>
<feature type="transmembrane region" description="Helical" evidence="8">
    <location>
        <begin position="81"/>
        <end position="102"/>
    </location>
</feature>
<proteinExistence type="inferred from homology"/>
<evidence type="ECO:0000256" key="3">
    <source>
        <dbReference type="ARBA" id="ARBA00022989"/>
    </source>
</evidence>
<dbReference type="Gene3D" id="1.20.1280.290">
    <property type="match status" value="2"/>
</dbReference>
<dbReference type="InterPro" id="IPR051415">
    <property type="entry name" value="LAAT-1"/>
</dbReference>
<keyword evidence="3 8" id="KW-1133">Transmembrane helix</keyword>
<sequence>MVLGDDGGMGIISSISSISISNTLAEWISKFFQNLQLSSNTIKTLDSLSNLSGYMSISFWLFAQLPQVIKNFTDTSIEGFSLLFLICWFGGDLLNLISCLLNNAMMFQILLSSYYCIIDIILGFQYYYYTKMYNNPESKWYHPKQKNKHRHGKDKYINSPRSSLRDNLETFGSIDGTIRNELLNLPKYKTSPKIRVKGMFRNSSGNGSNRERKMSISSSSNGLKKIVSVALISSISKVQGMPIIEDNNTGDKNNNSILYMIIIFFVSMNKEQFGKLLAWICTFLYLVSRIPQIYTNYKIKSTSGISLKLIIFALFGNLFYSISLLICENSIKGGENSLNFWNNEISYFIGAMGTVIFDSMLIIQYFNYDYQINEKQYRISKSGKIKLISPKIDVKDLVYNDNNSNKNDPMNIVNNNNNNNIRNSNININPYYTKSTDPIEMSSSVKSTLSPKHIRKLSEFTPLSPMDFLIDDYMASIDNNNNK</sequence>
<dbReference type="SMART" id="SM00679">
    <property type="entry name" value="CTNS"/>
    <property type="match status" value="2"/>
</dbReference>
<keyword evidence="4 8" id="KW-0472">Membrane</keyword>
<evidence type="ECO:0000313" key="9">
    <source>
        <dbReference type="EMBL" id="GMM48962.1"/>
    </source>
</evidence>
<feature type="transmembrane region" description="Helical" evidence="8">
    <location>
        <begin position="346"/>
        <end position="368"/>
    </location>
</feature>
<dbReference type="PANTHER" id="PTHR16201:SF34">
    <property type="entry name" value="LYSOSOMAL AMINO ACID TRANSPORTER 1"/>
    <property type="match status" value="1"/>
</dbReference>
<dbReference type="GO" id="GO:0000329">
    <property type="term" value="C:fungal-type vacuole membrane"/>
    <property type="evidence" value="ECO:0007669"/>
    <property type="project" value="TreeGrafter"/>
</dbReference>
<comment type="catalytic activity">
    <reaction evidence="6">
        <text>L-histidine(out) + L-arginine(in) = L-histidine(in) + L-arginine(out)</text>
        <dbReference type="Rhea" id="RHEA:71063"/>
        <dbReference type="ChEBI" id="CHEBI:32682"/>
        <dbReference type="ChEBI" id="CHEBI:57595"/>
    </reaction>
</comment>
<evidence type="ECO:0000313" key="10">
    <source>
        <dbReference type="Proteomes" id="UP001378960"/>
    </source>
</evidence>
<evidence type="ECO:0000256" key="5">
    <source>
        <dbReference type="ARBA" id="ARBA00038039"/>
    </source>
</evidence>
<comment type="subcellular location">
    <subcellularLocation>
        <location evidence="1">Membrane</location>
        <topology evidence="1">Multi-pass membrane protein</topology>
    </subcellularLocation>
</comment>
<reference evidence="9 10" key="1">
    <citation type="journal article" date="2023" name="Elife">
        <title>Identification of key yeast species and microbe-microbe interactions impacting larval growth of Drosophila in the wild.</title>
        <authorList>
            <person name="Mure A."/>
            <person name="Sugiura Y."/>
            <person name="Maeda R."/>
            <person name="Honda K."/>
            <person name="Sakurai N."/>
            <person name="Takahashi Y."/>
            <person name="Watada M."/>
            <person name="Katoh T."/>
            <person name="Gotoh A."/>
            <person name="Gotoh Y."/>
            <person name="Taniguchi I."/>
            <person name="Nakamura K."/>
            <person name="Hayashi T."/>
            <person name="Katayama T."/>
            <person name="Uemura T."/>
            <person name="Hattori Y."/>
        </authorList>
    </citation>
    <scope>NUCLEOTIDE SEQUENCE [LARGE SCALE GENOMIC DNA]</scope>
    <source>
        <strain evidence="9 10">PK-24</strain>
    </source>
</reference>
<gene>
    <name evidence="9" type="ORF">DAPK24_055600</name>
</gene>
<feature type="transmembrane region" description="Helical" evidence="8">
    <location>
        <begin position="306"/>
        <end position="326"/>
    </location>
</feature>
<evidence type="ECO:0000256" key="7">
    <source>
        <dbReference type="SAM" id="MobiDB-lite"/>
    </source>
</evidence>
<evidence type="ECO:0000256" key="6">
    <source>
        <dbReference type="ARBA" id="ARBA00050768"/>
    </source>
</evidence>
<feature type="transmembrane region" description="Helical" evidence="8">
    <location>
        <begin position="109"/>
        <end position="129"/>
    </location>
</feature>
<dbReference type="GO" id="GO:0034488">
    <property type="term" value="P:basic amino acid transmembrane export from vacuole"/>
    <property type="evidence" value="ECO:0007669"/>
    <property type="project" value="TreeGrafter"/>
</dbReference>
<evidence type="ECO:0000256" key="1">
    <source>
        <dbReference type="ARBA" id="ARBA00004141"/>
    </source>
</evidence>
<accession>A0AAV5RCN3</accession>
<dbReference type="PANTHER" id="PTHR16201">
    <property type="entry name" value="SEVEN TRANSMEMBRANE PROTEIN 1-RELATED"/>
    <property type="match status" value="1"/>
</dbReference>
<keyword evidence="10" id="KW-1185">Reference proteome</keyword>
<dbReference type="GO" id="GO:0015174">
    <property type="term" value="F:basic amino acid transmembrane transporter activity"/>
    <property type="evidence" value="ECO:0007669"/>
    <property type="project" value="TreeGrafter"/>
</dbReference>
<evidence type="ECO:0000256" key="4">
    <source>
        <dbReference type="ARBA" id="ARBA00023136"/>
    </source>
</evidence>
<comment type="caution">
    <text evidence="9">The sequence shown here is derived from an EMBL/GenBank/DDBJ whole genome shotgun (WGS) entry which is preliminary data.</text>
</comment>
<evidence type="ECO:0000256" key="2">
    <source>
        <dbReference type="ARBA" id="ARBA00022692"/>
    </source>
</evidence>
<dbReference type="FunFam" id="1.20.1280.290:FF:000009">
    <property type="entry name" value="PQ loop repeat family protein"/>
    <property type="match status" value="1"/>
</dbReference>
<feature type="region of interest" description="Disordered" evidence="7">
    <location>
        <begin position="199"/>
        <end position="219"/>
    </location>
</feature>
<dbReference type="AlphaFoldDB" id="A0AAV5RCN3"/>
<dbReference type="InterPro" id="IPR006603">
    <property type="entry name" value="PQ-loop_rpt"/>
</dbReference>
<dbReference type="Pfam" id="PF04193">
    <property type="entry name" value="PQ-loop"/>
    <property type="match status" value="2"/>
</dbReference>
<protein>
    <submittedName>
        <fullName evidence="9">Uncharacterized protein</fullName>
    </submittedName>
</protein>
<dbReference type="EMBL" id="BTGB01000009">
    <property type="protein sequence ID" value="GMM48962.1"/>
    <property type="molecule type" value="Genomic_DNA"/>
</dbReference>
<name>A0AAV5RCN3_PICKL</name>
<dbReference type="Proteomes" id="UP001378960">
    <property type="component" value="Unassembled WGS sequence"/>
</dbReference>